<proteinExistence type="predicted"/>
<gene>
    <name evidence="2" type="ORF">ABXZ36_02515</name>
</gene>
<dbReference type="EMBL" id="JBEXAE010000001">
    <property type="protein sequence ID" value="MET6989516.1"/>
    <property type="molecule type" value="Genomic_DNA"/>
</dbReference>
<keyword evidence="3" id="KW-1185">Reference proteome</keyword>
<keyword evidence="1" id="KW-0812">Transmembrane</keyword>
<feature type="transmembrane region" description="Helical" evidence="1">
    <location>
        <begin position="75"/>
        <end position="95"/>
    </location>
</feature>
<dbReference type="Proteomes" id="UP001549799">
    <property type="component" value="Unassembled WGS sequence"/>
</dbReference>
<feature type="transmembrane region" description="Helical" evidence="1">
    <location>
        <begin position="46"/>
        <end position="69"/>
    </location>
</feature>
<evidence type="ECO:0000313" key="2">
    <source>
        <dbReference type="EMBL" id="MET6989516.1"/>
    </source>
</evidence>
<accession>A0ABV2SQT4</accession>
<dbReference type="RefSeq" id="WP_354613890.1">
    <property type="nucleotide sequence ID" value="NZ_JBEXAE010000001.1"/>
</dbReference>
<sequence length="116" mass="13271">MAFEELKENLSEADANARAFVEHSKEYYQLKTFKVLMKVVTSLIKMLLLGSIALLALFILSFAAAYGIGQALDNIFYGFLCVGMFYILLGVLVYLMKDKLNKPLLEKFSEFYFEEI</sequence>
<protein>
    <recommendedName>
        <fullName evidence="4">Competence protein</fullName>
    </recommendedName>
</protein>
<reference evidence="2 3" key="1">
    <citation type="submission" date="2024-07" db="EMBL/GenBank/DDBJ databases">
        <title>The genome sequence of type strain Sediminicola arcticus GDMCC 1.2805.</title>
        <authorList>
            <person name="Liu Y."/>
        </authorList>
    </citation>
    <scope>NUCLEOTIDE SEQUENCE [LARGE SCALE GENOMIC DNA]</scope>
    <source>
        <strain evidence="2 3">GDMCC 1.2805</strain>
    </source>
</reference>
<evidence type="ECO:0000256" key="1">
    <source>
        <dbReference type="SAM" id="Phobius"/>
    </source>
</evidence>
<comment type="caution">
    <text evidence="2">The sequence shown here is derived from an EMBL/GenBank/DDBJ whole genome shotgun (WGS) entry which is preliminary data.</text>
</comment>
<organism evidence="2 3">
    <name type="scientific">Sediminicola arcticus</name>
    <dbReference type="NCBI Taxonomy" id="1574308"/>
    <lineage>
        <taxon>Bacteria</taxon>
        <taxon>Pseudomonadati</taxon>
        <taxon>Bacteroidota</taxon>
        <taxon>Flavobacteriia</taxon>
        <taxon>Flavobacteriales</taxon>
        <taxon>Flavobacteriaceae</taxon>
        <taxon>Sediminicola</taxon>
    </lineage>
</organism>
<keyword evidence="1" id="KW-0472">Membrane</keyword>
<evidence type="ECO:0008006" key="4">
    <source>
        <dbReference type="Google" id="ProtNLM"/>
    </source>
</evidence>
<evidence type="ECO:0000313" key="3">
    <source>
        <dbReference type="Proteomes" id="UP001549799"/>
    </source>
</evidence>
<name>A0ABV2SQT4_9FLAO</name>
<keyword evidence="1" id="KW-1133">Transmembrane helix</keyword>